<reference evidence="2 3" key="1">
    <citation type="journal article" date="2018" name="G3 (Bethesda)">
        <title>A High-Quality Reference Genome for the Invasive Mosquitofish Gambusia affinis Using a Chicago Library.</title>
        <authorList>
            <person name="Hoffberg S.L."/>
            <person name="Troendle N.J."/>
            <person name="Glenn T.C."/>
            <person name="Mahmud O."/>
            <person name="Louha S."/>
            <person name="Chalopin D."/>
            <person name="Bennetzen J.L."/>
            <person name="Mauricio R."/>
        </authorList>
    </citation>
    <scope>NUCLEOTIDE SEQUENCE [LARGE SCALE GENOMIC DNA]</scope>
    <source>
        <strain evidence="2">NE01/NJP1002.9</strain>
        <tissue evidence="2">Muscle</tissue>
    </source>
</reference>
<dbReference type="Proteomes" id="UP000250572">
    <property type="component" value="Unassembled WGS sequence"/>
</dbReference>
<feature type="region of interest" description="Disordered" evidence="1">
    <location>
        <begin position="79"/>
        <end position="98"/>
    </location>
</feature>
<keyword evidence="3" id="KW-1185">Reference proteome</keyword>
<proteinExistence type="predicted"/>
<comment type="caution">
    <text evidence="2">The sequence shown here is derived from an EMBL/GenBank/DDBJ whole genome shotgun (WGS) entry which is preliminary data.</text>
</comment>
<dbReference type="STRING" id="33528.ENSGAFP00000021051"/>
<evidence type="ECO:0000256" key="1">
    <source>
        <dbReference type="SAM" id="MobiDB-lite"/>
    </source>
</evidence>
<evidence type="ECO:0000313" key="2">
    <source>
        <dbReference type="EMBL" id="PWA20452.1"/>
    </source>
</evidence>
<dbReference type="AlphaFoldDB" id="A0A315VAL4"/>
<dbReference type="PANTHER" id="PTHR45737">
    <property type="entry name" value="VON WILLEBRAND FACTOR A DOMAIN-CONTAINING PROTEIN 5A"/>
    <property type="match status" value="1"/>
</dbReference>
<accession>A0A315VAL4</accession>
<name>A0A315VAL4_GAMAF</name>
<sequence>MKAVKQLLTPDWTLISTTFFFISSSWFLLCVLSSDSIERITVQAASLWTKFCFYLWLHPVSPSDELSVTSTLFGHPVDESRAGSFSNPKRETPKHSSQSFMKHPAARRILQGHQLQHRVFLGLNPHRDRSSQRFRRKFSCESFKFQCLLFTHVSHGVTVTPLGSARFNTSTIHRLAARTLIRSLEQEQREDGKLAEELEKVVDLSVQSGVSSIFTAFIAVNKSNGEPVQGPLIYRENPTCIFRRIFSSIRKRTSARKAWKSNLFSASSFKKSQSESIENTGDCGPTKPARDPLLELVSLQDASGCWLLDPCLAAALGKSIEELAKSKVWGTILALIWLHGYQKDVKVEWELLAMKAALWLRAEKVRSSNSSRSDLNFPLSSLSSLESSVLRPLLFITYILPKGHSLPVIYTHSPSLSPFFCSSADAAPSTDCEMFSPASKGSAGDSRSETKQSSQFQTRTELSYNHKAATVI</sequence>
<evidence type="ECO:0000313" key="3">
    <source>
        <dbReference type="Proteomes" id="UP000250572"/>
    </source>
</evidence>
<feature type="region of interest" description="Disordered" evidence="1">
    <location>
        <begin position="435"/>
        <end position="460"/>
    </location>
</feature>
<gene>
    <name evidence="2" type="ORF">CCH79_00003589</name>
</gene>
<feature type="compositionally biased region" description="Polar residues" evidence="1">
    <location>
        <begin position="451"/>
        <end position="460"/>
    </location>
</feature>
<dbReference type="PANTHER" id="PTHR45737:SF6">
    <property type="entry name" value="VON WILLEBRAND FACTOR A DOMAIN-CONTAINING PROTEIN 5A"/>
    <property type="match status" value="1"/>
</dbReference>
<protein>
    <submittedName>
        <fullName evidence="2">Uncharacterized protein</fullName>
    </submittedName>
</protein>
<organism evidence="2 3">
    <name type="scientific">Gambusia affinis</name>
    <name type="common">Western mosquitofish</name>
    <name type="synonym">Heterandria affinis</name>
    <dbReference type="NCBI Taxonomy" id="33528"/>
    <lineage>
        <taxon>Eukaryota</taxon>
        <taxon>Metazoa</taxon>
        <taxon>Chordata</taxon>
        <taxon>Craniata</taxon>
        <taxon>Vertebrata</taxon>
        <taxon>Euteleostomi</taxon>
        <taxon>Actinopterygii</taxon>
        <taxon>Neopterygii</taxon>
        <taxon>Teleostei</taxon>
        <taxon>Neoteleostei</taxon>
        <taxon>Acanthomorphata</taxon>
        <taxon>Ovalentaria</taxon>
        <taxon>Atherinomorphae</taxon>
        <taxon>Cyprinodontiformes</taxon>
        <taxon>Poeciliidae</taxon>
        <taxon>Poeciliinae</taxon>
        <taxon>Gambusia</taxon>
    </lineage>
</organism>
<dbReference type="EMBL" id="NHOQ01001971">
    <property type="protein sequence ID" value="PWA20452.1"/>
    <property type="molecule type" value="Genomic_DNA"/>
</dbReference>